<dbReference type="EMBL" id="LFWU01000092">
    <property type="protein sequence ID" value="KON31706.1"/>
    <property type="molecule type" value="Genomic_DNA"/>
</dbReference>
<comment type="caution">
    <text evidence="3">The sequence shown here is derived from an EMBL/GenBank/DDBJ whole genome shotgun (WGS) entry which is preliminary data.</text>
</comment>
<dbReference type="PANTHER" id="PTHR30486">
    <property type="entry name" value="TWITCHING MOTILITY PROTEIN PILT"/>
    <property type="match status" value="1"/>
</dbReference>
<protein>
    <recommendedName>
        <fullName evidence="2">Bacterial type II secretion system protein E domain-containing protein</fullName>
    </recommendedName>
</protein>
<dbReference type="GO" id="GO:0016887">
    <property type="term" value="F:ATP hydrolysis activity"/>
    <property type="evidence" value="ECO:0007669"/>
    <property type="project" value="InterPro"/>
</dbReference>
<feature type="domain" description="Bacterial type II secretion system protein E" evidence="2">
    <location>
        <begin position="2"/>
        <end position="90"/>
    </location>
</feature>
<accession>A0A0M0BU48</accession>
<dbReference type="InterPro" id="IPR027417">
    <property type="entry name" value="P-loop_NTPase"/>
</dbReference>
<organism evidence="3 4">
    <name type="scientific">miscellaneous Crenarchaeota group-1 archaeon SG8-32-1</name>
    <dbReference type="NCBI Taxonomy" id="1685124"/>
    <lineage>
        <taxon>Archaea</taxon>
        <taxon>Candidatus Bathyarchaeota</taxon>
        <taxon>MCG-1</taxon>
    </lineage>
</organism>
<reference evidence="3 4" key="1">
    <citation type="submission" date="2015-06" db="EMBL/GenBank/DDBJ databases">
        <title>New insights into the roles of widespread benthic archaea in carbon and nitrogen cycling.</title>
        <authorList>
            <person name="Lazar C.S."/>
            <person name="Baker B.J."/>
            <person name="Seitz K.W."/>
            <person name="Hyde A.S."/>
            <person name="Dick G.J."/>
            <person name="Hinrichs K.-U."/>
            <person name="Teske A.P."/>
        </authorList>
    </citation>
    <scope>NUCLEOTIDE SEQUENCE [LARGE SCALE GENOMIC DNA]</scope>
    <source>
        <strain evidence="3">SG8-32-1</strain>
    </source>
</reference>
<evidence type="ECO:0000256" key="1">
    <source>
        <dbReference type="ARBA" id="ARBA00006611"/>
    </source>
</evidence>
<proteinExistence type="inferred from homology"/>
<dbReference type="AlphaFoldDB" id="A0A0M0BU48"/>
<dbReference type="InterPro" id="IPR050921">
    <property type="entry name" value="T4SS_GSP_E_ATPase"/>
</dbReference>
<dbReference type="Proteomes" id="UP000037237">
    <property type="component" value="Unassembled WGS sequence"/>
</dbReference>
<dbReference type="SUPFAM" id="SSF52540">
    <property type="entry name" value="P-loop containing nucleoside triphosphate hydrolases"/>
    <property type="match status" value="1"/>
</dbReference>
<dbReference type="Pfam" id="PF00437">
    <property type="entry name" value="T2SSE"/>
    <property type="match status" value="1"/>
</dbReference>
<dbReference type="PANTHER" id="PTHR30486:SF6">
    <property type="entry name" value="TYPE IV PILUS RETRACTATION ATPASE PILT"/>
    <property type="match status" value="1"/>
</dbReference>
<feature type="non-terminal residue" evidence="3">
    <location>
        <position position="1"/>
    </location>
</feature>
<dbReference type="Gene3D" id="3.40.50.300">
    <property type="entry name" value="P-loop containing nucleotide triphosphate hydrolases"/>
    <property type="match status" value="1"/>
</dbReference>
<name>A0A0M0BU48_9ARCH</name>
<comment type="similarity">
    <text evidence="1">Belongs to the GSP E family.</text>
</comment>
<sequence>SVEEVAEINLTNENWTSTIARPGFGAERQGEITLYDLIKSAVRHRPDMILVGEIRGEEAYVLFQALATGHGGLCTTHADDVETTLKRLTQPPMNIPPSILPLMNCMIIVKRVKTPTFVDDPTRKFAVRKFVRVAEIKDADTIHEAFRWNPSMDSFQNDLEKSYLISRIARDLDIPIKMIYEELEKRKQILLSMVENGIRDFRRVSVILSF</sequence>
<evidence type="ECO:0000259" key="2">
    <source>
        <dbReference type="Pfam" id="PF00437"/>
    </source>
</evidence>
<dbReference type="InterPro" id="IPR001482">
    <property type="entry name" value="T2SS/T4SS_dom"/>
</dbReference>
<gene>
    <name evidence="3" type="ORF">AC477_03920</name>
</gene>
<evidence type="ECO:0000313" key="3">
    <source>
        <dbReference type="EMBL" id="KON31706.1"/>
    </source>
</evidence>
<evidence type="ECO:0000313" key="4">
    <source>
        <dbReference type="Proteomes" id="UP000037237"/>
    </source>
</evidence>